<dbReference type="PROSITE" id="PS00973">
    <property type="entry name" value="USP_2"/>
    <property type="match status" value="1"/>
</dbReference>
<dbReference type="InterPro" id="IPR018200">
    <property type="entry name" value="USP_CS"/>
</dbReference>
<accession>A0A395HT84</accession>
<dbReference type="GO" id="GO:0004843">
    <property type="term" value="F:cysteine-type deubiquitinase activity"/>
    <property type="evidence" value="ECO:0007669"/>
    <property type="project" value="InterPro"/>
</dbReference>
<dbReference type="CDD" id="cd02257">
    <property type="entry name" value="Peptidase_C19"/>
    <property type="match status" value="1"/>
</dbReference>
<protein>
    <submittedName>
        <fullName evidence="3">UCH-domain-containing protein</fullName>
    </submittedName>
</protein>
<dbReference type="Proteomes" id="UP000248961">
    <property type="component" value="Unassembled WGS sequence"/>
</dbReference>
<dbReference type="PROSITE" id="PS50235">
    <property type="entry name" value="USP_3"/>
    <property type="match status" value="1"/>
</dbReference>
<dbReference type="InterPro" id="IPR038765">
    <property type="entry name" value="Papain-like_cys_pep_sf"/>
</dbReference>
<keyword evidence="4" id="KW-1185">Reference proteome</keyword>
<evidence type="ECO:0000256" key="1">
    <source>
        <dbReference type="SAM" id="MobiDB-lite"/>
    </source>
</evidence>
<evidence type="ECO:0000313" key="4">
    <source>
        <dbReference type="Proteomes" id="UP000248961"/>
    </source>
</evidence>
<name>A0A395HT84_ASPHC</name>
<reference evidence="3 4" key="1">
    <citation type="submission" date="2018-02" db="EMBL/GenBank/DDBJ databases">
        <title>The genomes of Aspergillus section Nigri reveals drivers in fungal speciation.</title>
        <authorList>
            <consortium name="DOE Joint Genome Institute"/>
            <person name="Vesth T.C."/>
            <person name="Nybo J."/>
            <person name="Theobald S."/>
            <person name="Brandl J."/>
            <person name="Frisvad J.C."/>
            <person name="Nielsen K.F."/>
            <person name="Lyhne E.K."/>
            <person name="Kogle M.E."/>
            <person name="Kuo A."/>
            <person name="Riley R."/>
            <person name="Clum A."/>
            <person name="Nolan M."/>
            <person name="Lipzen A."/>
            <person name="Salamov A."/>
            <person name="Henrissat B."/>
            <person name="Wiebenga A."/>
            <person name="De vries R.P."/>
            <person name="Grigoriev I.V."/>
            <person name="Mortensen U.H."/>
            <person name="Andersen M.R."/>
            <person name="Baker S.E."/>
        </authorList>
    </citation>
    <scope>NUCLEOTIDE SEQUENCE [LARGE SCALE GENOMIC DNA]</scope>
    <source>
        <strain evidence="3 4">CBS 101889</strain>
    </source>
</reference>
<gene>
    <name evidence="3" type="ORF">BO97DRAFT_426273</name>
</gene>
<dbReference type="Gene3D" id="3.90.70.10">
    <property type="entry name" value="Cysteine proteinases"/>
    <property type="match status" value="1"/>
</dbReference>
<dbReference type="InterPro" id="IPR028889">
    <property type="entry name" value="USP"/>
</dbReference>
<organism evidence="3 4">
    <name type="scientific">Aspergillus homomorphus (strain CBS 101889)</name>
    <dbReference type="NCBI Taxonomy" id="1450537"/>
    <lineage>
        <taxon>Eukaryota</taxon>
        <taxon>Fungi</taxon>
        <taxon>Dikarya</taxon>
        <taxon>Ascomycota</taxon>
        <taxon>Pezizomycotina</taxon>
        <taxon>Eurotiomycetes</taxon>
        <taxon>Eurotiomycetidae</taxon>
        <taxon>Eurotiales</taxon>
        <taxon>Aspergillaceae</taxon>
        <taxon>Aspergillus</taxon>
        <taxon>Aspergillus subgen. Circumdati</taxon>
    </lineage>
</organism>
<dbReference type="VEuPathDB" id="FungiDB:BO97DRAFT_426273"/>
<dbReference type="AlphaFoldDB" id="A0A395HT84"/>
<feature type="compositionally biased region" description="Basic residues" evidence="1">
    <location>
        <begin position="178"/>
        <end position="192"/>
    </location>
</feature>
<dbReference type="InterPro" id="IPR001394">
    <property type="entry name" value="Peptidase_C19_UCH"/>
</dbReference>
<proteinExistence type="predicted"/>
<dbReference type="GO" id="GO:0016579">
    <property type="term" value="P:protein deubiquitination"/>
    <property type="evidence" value="ECO:0007669"/>
    <property type="project" value="InterPro"/>
</dbReference>
<feature type="domain" description="USP" evidence="2">
    <location>
        <begin position="1"/>
        <end position="69"/>
    </location>
</feature>
<dbReference type="GeneID" id="37201406"/>
<dbReference type="STRING" id="1450537.A0A395HT84"/>
<sequence>MDMAHYQLYAFVSHLGSNIDSGHYICFAESPHGQWASFNDDAVSAKTVSDLKSSDEIRKDVYLLAYRRTEPLPEQWASPAATRHVDKDSPATRPSSGVTLDETIKFEGRTVQWTFKQQLTPPAECESLVQLRSAKARVQQAQVKIKLTSTTGEVLEGQGTIPLRPDIIPAQPVSKTNRTAKPRGVIKKKLPKPKVSLGSPPFTRSAAKRNQQKRGVAG</sequence>
<dbReference type="EMBL" id="KZ824293">
    <property type="protein sequence ID" value="RAL10766.1"/>
    <property type="molecule type" value="Genomic_DNA"/>
</dbReference>
<dbReference type="OrthoDB" id="289038at2759"/>
<feature type="region of interest" description="Disordered" evidence="1">
    <location>
        <begin position="77"/>
        <end position="97"/>
    </location>
</feature>
<feature type="region of interest" description="Disordered" evidence="1">
    <location>
        <begin position="169"/>
        <end position="218"/>
    </location>
</feature>
<dbReference type="Pfam" id="PF00443">
    <property type="entry name" value="UCH"/>
    <property type="match status" value="1"/>
</dbReference>
<evidence type="ECO:0000313" key="3">
    <source>
        <dbReference type="EMBL" id="RAL10766.1"/>
    </source>
</evidence>
<dbReference type="RefSeq" id="XP_025549920.1">
    <property type="nucleotide sequence ID" value="XM_025697117.1"/>
</dbReference>
<evidence type="ECO:0000259" key="2">
    <source>
        <dbReference type="PROSITE" id="PS50235"/>
    </source>
</evidence>
<dbReference type="SUPFAM" id="SSF54001">
    <property type="entry name" value="Cysteine proteinases"/>
    <property type="match status" value="1"/>
</dbReference>